<dbReference type="Gene3D" id="1.20.58.70">
    <property type="match status" value="1"/>
</dbReference>
<dbReference type="Pfam" id="PF05739">
    <property type="entry name" value="SNARE"/>
    <property type="match status" value="1"/>
</dbReference>
<dbReference type="GO" id="GO:0000149">
    <property type="term" value="F:SNARE binding"/>
    <property type="evidence" value="ECO:0007669"/>
    <property type="project" value="TreeGrafter"/>
</dbReference>
<keyword evidence="2" id="KW-0175">Coiled coil</keyword>
<keyword evidence="3" id="KW-0812">Transmembrane</keyword>
<dbReference type="GO" id="GO:0005484">
    <property type="term" value="F:SNAP receptor activity"/>
    <property type="evidence" value="ECO:0007669"/>
    <property type="project" value="InterPro"/>
</dbReference>
<protein>
    <submittedName>
        <fullName evidence="4">DEBR0S4_01156g1_1</fullName>
    </submittedName>
</protein>
<dbReference type="InterPro" id="IPR006012">
    <property type="entry name" value="Syntaxin/epimorphin_CS"/>
</dbReference>
<proteinExistence type="inferred from homology"/>
<dbReference type="GO" id="GO:0006886">
    <property type="term" value="P:intracellular protein transport"/>
    <property type="evidence" value="ECO:0007669"/>
    <property type="project" value="InterPro"/>
</dbReference>
<dbReference type="GO" id="GO:0012505">
    <property type="term" value="C:endomembrane system"/>
    <property type="evidence" value="ECO:0007669"/>
    <property type="project" value="TreeGrafter"/>
</dbReference>
<dbReference type="GO" id="GO:0006906">
    <property type="term" value="P:vesicle fusion"/>
    <property type="evidence" value="ECO:0007669"/>
    <property type="project" value="TreeGrafter"/>
</dbReference>
<evidence type="ECO:0000313" key="4">
    <source>
        <dbReference type="EMBL" id="VUG18740.1"/>
    </source>
</evidence>
<dbReference type="AlphaFoldDB" id="A0A7D9H0W3"/>
<dbReference type="PANTHER" id="PTHR19957">
    <property type="entry name" value="SYNTAXIN"/>
    <property type="match status" value="1"/>
</dbReference>
<dbReference type="Gene3D" id="1.20.5.110">
    <property type="match status" value="1"/>
</dbReference>
<dbReference type="CDD" id="cd15840">
    <property type="entry name" value="SNARE_Qa"/>
    <property type="match status" value="1"/>
</dbReference>
<dbReference type="PROSITE" id="PS50192">
    <property type="entry name" value="T_SNARE"/>
    <property type="match status" value="1"/>
</dbReference>
<dbReference type="Proteomes" id="UP000478008">
    <property type="component" value="Unassembled WGS sequence"/>
</dbReference>
<reference evidence="4 5" key="1">
    <citation type="submission" date="2019-07" db="EMBL/GenBank/DDBJ databases">
        <authorList>
            <person name="Friedrich A."/>
            <person name="Schacherer J."/>
        </authorList>
    </citation>
    <scope>NUCLEOTIDE SEQUENCE [LARGE SCALE GENOMIC DNA]</scope>
</reference>
<dbReference type="PROSITE" id="PS00914">
    <property type="entry name" value="SYNTAXIN"/>
    <property type="match status" value="1"/>
</dbReference>
<evidence type="ECO:0000256" key="2">
    <source>
        <dbReference type="SAM" id="Coils"/>
    </source>
</evidence>
<dbReference type="InterPro" id="IPR010989">
    <property type="entry name" value="SNARE"/>
</dbReference>
<dbReference type="GO" id="GO:0048278">
    <property type="term" value="P:vesicle docking"/>
    <property type="evidence" value="ECO:0007669"/>
    <property type="project" value="TreeGrafter"/>
</dbReference>
<dbReference type="InterPro" id="IPR045242">
    <property type="entry name" value="Syntaxin"/>
</dbReference>
<dbReference type="GO" id="GO:0006896">
    <property type="term" value="P:Golgi to vacuole transport"/>
    <property type="evidence" value="ECO:0007669"/>
    <property type="project" value="TreeGrafter"/>
</dbReference>
<evidence type="ECO:0000256" key="3">
    <source>
        <dbReference type="SAM" id="Phobius"/>
    </source>
</evidence>
<name>A0A7D9H0W3_DEKBR</name>
<sequence>MSENNLPIDLEDQQSYRDVPEFDLLSDQISGSLIEISNNLSRLEKNIDVLKIKAKDNSTENSTKDIQEQQRICVDLISSLMGMFKEISVHRKQMDRLDREQLNKSQVFVRDKLNRSIKALLDQFRGLQKEVTSIDAALNEQNTNTEHNQHELALKPAEETNAQNVTQQKSKLIMEYQPVNAEEVEYQQNMVQERERDIEQISHGVEELNEIFQDLSTIVTSQGEMVDNIETNIYSTLNDTRSASRHLKRADRYHRNRRKFCFWLLVIACVVLFFLILIIFA</sequence>
<dbReference type="GO" id="GO:0031201">
    <property type="term" value="C:SNARE complex"/>
    <property type="evidence" value="ECO:0007669"/>
    <property type="project" value="TreeGrafter"/>
</dbReference>
<accession>A0A7D9H0W3</accession>
<dbReference type="SMART" id="SM00397">
    <property type="entry name" value="t_SNARE"/>
    <property type="match status" value="1"/>
</dbReference>
<feature type="coiled-coil region" evidence="2">
    <location>
        <begin position="33"/>
        <end position="60"/>
    </location>
</feature>
<keyword evidence="5" id="KW-1185">Reference proteome</keyword>
<keyword evidence="3" id="KW-1133">Transmembrane helix</keyword>
<feature type="transmembrane region" description="Helical" evidence="3">
    <location>
        <begin position="260"/>
        <end position="280"/>
    </location>
</feature>
<keyword evidence="3" id="KW-0472">Membrane</keyword>
<gene>
    <name evidence="4" type="primary">PEP12</name>
    <name evidence="4" type="ORF">DEBR0S4_01156G</name>
</gene>
<evidence type="ECO:0000313" key="5">
    <source>
        <dbReference type="Proteomes" id="UP000478008"/>
    </source>
</evidence>
<evidence type="ECO:0000256" key="1">
    <source>
        <dbReference type="ARBA" id="ARBA00009063"/>
    </source>
</evidence>
<dbReference type="PANTHER" id="PTHR19957:SF38">
    <property type="entry name" value="LD27581P"/>
    <property type="match status" value="1"/>
</dbReference>
<dbReference type="EMBL" id="CABFWN010000004">
    <property type="protein sequence ID" value="VUG18740.1"/>
    <property type="molecule type" value="Genomic_DNA"/>
</dbReference>
<dbReference type="SUPFAM" id="SSF47661">
    <property type="entry name" value="t-snare proteins"/>
    <property type="match status" value="1"/>
</dbReference>
<dbReference type="FunFam" id="1.20.5.110:FF:000059">
    <property type="entry name" value="Related to syntaxin 12"/>
    <property type="match status" value="1"/>
</dbReference>
<organism evidence="4 5">
    <name type="scientific">Dekkera bruxellensis</name>
    <name type="common">Brettanomyces custersii</name>
    <dbReference type="NCBI Taxonomy" id="5007"/>
    <lineage>
        <taxon>Eukaryota</taxon>
        <taxon>Fungi</taxon>
        <taxon>Dikarya</taxon>
        <taxon>Ascomycota</taxon>
        <taxon>Saccharomycotina</taxon>
        <taxon>Pichiomycetes</taxon>
        <taxon>Pichiales</taxon>
        <taxon>Pichiaceae</taxon>
        <taxon>Brettanomyces</taxon>
    </lineage>
</organism>
<dbReference type="InterPro" id="IPR000727">
    <property type="entry name" value="T_SNARE_dom"/>
</dbReference>
<comment type="similarity">
    <text evidence="1">Belongs to the syntaxin family.</text>
</comment>
<dbReference type="InterPro" id="IPR006011">
    <property type="entry name" value="Syntaxin_N"/>
</dbReference>
<dbReference type="Pfam" id="PF14523">
    <property type="entry name" value="Syntaxin_2"/>
    <property type="match status" value="1"/>
</dbReference>